<dbReference type="InterPro" id="IPR005883">
    <property type="entry name" value="PilM"/>
</dbReference>
<dbReference type="Proteomes" id="UP000502415">
    <property type="component" value="Chromosome"/>
</dbReference>
<sequence length="317" mass="34612">MRFFSRAKKNGAWLAMMLQRDGIAAASVAADPAQPDARPIVTLASFFPGNASVEALEKVGKELHSTDYRCATVLAGGDYQLMSVEAPNVPREELKSAMRWRLKDVLDFPVDDATFDILEIPIDASAAARPQQSVFAVAARNATVRARQQLFAQAKVKLRAIDIPEMAQRNVSTLLERDGRGVAMLSFGEDGGLLTVSWRGELYLSRRIDVTLAQLLEGDHERKAQSFDKITLELQRSLDHFERQFSFISVAKLVLAPTGASGLEAYLSGNLYTRVETLDLGDVFNLGGVAELAADAARQQRFFVPLGAALRGEEAAA</sequence>
<proteinExistence type="predicted"/>
<name>A0A7Z2ZUQ4_9BURK</name>
<evidence type="ECO:0000313" key="2">
    <source>
        <dbReference type="Proteomes" id="UP000502415"/>
    </source>
</evidence>
<organism evidence="1 2">
    <name type="scientific">Massilia forsythiae</name>
    <dbReference type="NCBI Taxonomy" id="2728020"/>
    <lineage>
        <taxon>Bacteria</taxon>
        <taxon>Pseudomonadati</taxon>
        <taxon>Pseudomonadota</taxon>
        <taxon>Betaproteobacteria</taxon>
        <taxon>Burkholderiales</taxon>
        <taxon>Oxalobacteraceae</taxon>
        <taxon>Telluria group</taxon>
        <taxon>Massilia</taxon>
    </lineage>
</organism>
<dbReference type="PANTHER" id="PTHR32432">
    <property type="entry name" value="CELL DIVISION PROTEIN FTSA-RELATED"/>
    <property type="match status" value="1"/>
</dbReference>
<reference evidence="1 2" key="1">
    <citation type="submission" date="2020-04" db="EMBL/GenBank/DDBJ databases">
        <title>Genome sequencing of novel species.</title>
        <authorList>
            <person name="Heo J."/>
            <person name="Kim S.-J."/>
            <person name="Kim J.-S."/>
            <person name="Hong S.-B."/>
            <person name="Kwon S.-W."/>
        </authorList>
    </citation>
    <scope>NUCLEOTIDE SEQUENCE [LARGE SCALE GENOMIC DNA]</scope>
    <source>
        <strain evidence="1 2">GN2-R2</strain>
    </source>
</reference>
<keyword evidence="2" id="KW-1185">Reference proteome</keyword>
<accession>A0A7Z2ZUQ4</accession>
<evidence type="ECO:0000313" key="1">
    <source>
        <dbReference type="EMBL" id="QJE02649.1"/>
    </source>
</evidence>
<dbReference type="Gene3D" id="3.30.420.380">
    <property type="match status" value="1"/>
</dbReference>
<dbReference type="InterPro" id="IPR050696">
    <property type="entry name" value="FtsA/MreB"/>
</dbReference>
<dbReference type="RefSeq" id="WP_170204731.1">
    <property type="nucleotide sequence ID" value="NZ_CP051685.1"/>
</dbReference>
<dbReference type="AlphaFoldDB" id="A0A7Z2ZUQ4"/>
<gene>
    <name evidence="1" type="ORF">HH212_23680</name>
</gene>
<protein>
    <submittedName>
        <fullName evidence="1">Agglutinin biogenesis protein MshI</fullName>
    </submittedName>
</protein>
<dbReference type="EMBL" id="CP051685">
    <property type="protein sequence ID" value="QJE02649.1"/>
    <property type="molecule type" value="Genomic_DNA"/>
</dbReference>
<dbReference type="SUPFAM" id="SSF53067">
    <property type="entry name" value="Actin-like ATPase domain"/>
    <property type="match status" value="1"/>
</dbReference>
<dbReference type="InterPro" id="IPR043129">
    <property type="entry name" value="ATPase_NBD"/>
</dbReference>
<dbReference type="PANTHER" id="PTHR32432:SF3">
    <property type="entry name" value="ETHANOLAMINE UTILIZATION PROTEIN EUTJ"/>
    <property type="match status" value="1"/>
</dbReference>
<dbReference type="KEGG" id="mfy:HH212_23680"/>
<dbReference type="Pfam" id="PF11104">
    <property type="entry name" value="PilM_2"/>
    <property type="match status" value="1"/>
</dbReference>